<protein>
    <recommendedName>
        <fullName evidence="3">Glycosyl transferase family 1 domain-containing protein</fullName>
    </recommendedName>
</protein>
<evidence type="ECO:0008006" key="3">
    <source>
        <dbReference type="Google" id="ProtNLM"/>
    </source>
</evidence>
<dbReference type="KEGG" id="dgg:DGI_0200"/>
<dbReference type="Gene3D" id="3.40.50.2000">
    <property type="entry name" value="Glycogen Phosphorylase B"/>
    <property type="match status" value="1"/>
</dbReference>
<dbReference type="RefSeq" id="WP_021758730.1">
    <property type="nucleotide sequence ID" value="NC_022444.1"/>
</dbReference>
<proteinExistence type="predicted"/>
<dbReference type="SUPFAM" id="SSF53756">
    <property type="entry name" value="UDP-Glycosyltransferase/glycogen phosphorylase"/>
    <property type="match status" value="1"/>
</dbReference>
<dbReference type="eggNOG" id="COG0438">
    <property type="taxonomic scope" value="Bacteria"/>
</dbReference>
<dbReference type="STRING" id="1121448.DGI_0200"/>
<dbReference type="HOGENOM" id="CLU_841253_0_0_7"/>
<evidence type="ECO:0000313" key="1">
    <source>
        <dbReference type="EMBL" id="AGW12135.1"/>
    </source>
</evidence>
<dbReference type="PATRIC" id="fig|1121448.10.peg.203"/>
<reference evidence="1 2" key="1">
    <citation type="journal article" date="2013" name="J. Bacteriol.">
        <title>Roles of HynAB and Ech, the only two hydrogenases found in the model sulfate reducer Desulfovibrio gigas.</title>
        <authorList>
            <person name="Morais-Silva F.O."/>
            <person name="Santos C.I."/>
            <person name="Rodrigues R."/>
            <person name="Pereira I.A."/>
            <person name="Rodrigues-Pousada C."/>
        </authorList>
    </citation>
    <scope>NUCLEOTIDE SEQUENCE [LARGE SCALE GENOMIC DNA]</scope>
    <source>
        <strain evidence="2">ATCC 19364 / DSM 1382 / NCIMB 9332 / VKM B-1759</strain>
    </source>
</reference>
<keyword evidence="2" id="KW-1185">Reference proteome</keyword>
<dbReference type="EMBL" id="CP006585">
    <property type="protein sequence ID" value="AGW12135.1"/>
    <property type="molecule type" value="Genomic_DNA"/>
</dbReference>
<accession>T2G6E4</accession>
<dbReference type="OrthoDB" id="9801609at2"/>
<organism evidence="1 2">
    <name type="scientific">Megalodesulfovibrio gigas (strain ATCC 19364 / DSM 1382 / NCIMB 9332 / VKM B-1759)</name>
    <name type="common">Desulfovibrio gigas</name>
    <dbReference type="NCBI Taxonomy" id="1121448"/>
    <lineage>
        <taxon>Bacteria</taxon>
        <taxon>Pseudomonadati</taxon>
        <taxon>Thermodesulfobacteriota</taxon>
        <taxon>Desulfovibrionia</taxon>
        <taxon>Desulfovibrionales</taxon>
        <taxon>Desulfovibrionaceae</taxon>
        <taxon>Megalodesulfovibrio</taxon>
    </lineage>
</organism>
<evidence type="ECO:0000313" key="2">
    <source>
        <dbReference type="Proteomes" id="UP000016587"/>
    </source>
</evidence>
<sequence>MRTFVFLPPLARGSGGLAVLKALVRTLHAAGREVYAVLREGLADADFPCLSWEQALPAPQDLWLVPEGWPNALAPGLHAGARCVVWVQNHGMLFSSLPEGLGWDRLPAHFLAISAPVARFIKDVLGQDAPILRPAVDGAVFFPEAVPASAPQGVREVRIAWMPRKNKALGQQIQAALAHRLRQTPALRGRVVWEPVHGLDQQGVAQALRRSQIFLATGFPEGCPLPPLEAMASGCLVTGFAGHGGWDYLRQAWDGLPGPWFESHPDAPGNALIAPDGDVLAATLALEQALRWHAEGDARLAPALAAARTTAARYAPHVFAHTAEALWTRAAAGEVFC</sequence>
<dbReference type="Proteomes" id="UP000016587">
    <property type="component" value="Chromosome"/>
</dbReference>
<gene>
    <name evidence="1" type="ORF">DGI_0200</name>
</gene>
<name>T2G6E4_MEGG1</name>
<dbReference type="AlphaFoldDB" id="T2G6E4"/>
<reference evidence="2" key="2">
    <citation type="submission" date="2013-07" db="EMBL/GenBank/DDBJ databases">
        <authorList>
            <person name="Morais-Silva F.O."/>
            <person name="Rezende A.M."/>
            <person name="Pimentel C."/>
            <person name="Resende D.M."/>
            <person name="Santos C.I."/>
            <person name="Clemente C."/>
            <person name="de Oliveira L.M."/>
            <person name="da Silva S.M."/>
            <person name="Costa D.A."/>
            <person name="Varela-Raposo A."/>
            <person name="Horacio E.C.A."/>
            <person name="Matos M."/>
            <person name="Flores O."/>
            <person name="Ruiz J.C."/>
            <person name="Rodrigues-Pousada C."/>
        </authorList>
    </citation>
    <scope>NUCLEOTIDE SEQUENCE [LARGE SCALE GENOMIC DNA]</scope>
    <source>
        <strain evidence="2">ATCC 19364 / DSM 1382 / NCIMB 9332 / VKM B-1759</strain>
    </source>
</reference>